<feature type="compositionally biased region" description="Low complexity" evidence="8">
    <location>
        <begin position="54"/>
        <end position="73"/>
    </location>
</feature>
<feature type="region of interest" description="Disordered" evidence="8">
    <location>
        <begin position="517"/>
        <end position="544"/>
    </location>
</feature>
<feature type="non-terminal residue" evidence="10">
    <location>
        <position position="1"/>
    </location>
</feature>
<reference evidence="10" key="1">
    <citation type="journal article" date="2023" name="IScience">
        <title>Live-bearing cockroach genome reveals convergent evolutionary mechanisms linked to viviparity in insects and beyond.</title>
        <authorList>
            <person name="Fouks B."/>
            <person name="Harrison M.C."/>
            <person name="Mikhailova A.A."/>
            <person name="Marchal E."/>
            <person name="English S."/>
            <person name="Carruthers M."/>
            <person name="Jennings E.C."/>
            <person name="Chiamaka E.L."/>
            <person name="Frigard R.A."/>
            <person name="Pippel M."/>
            <person name="Attardo G.M."/>
            <person name="Benoit J.B."/>
            <person name="Bornberg-Bauer E."/>
            <person name="Tobe S.S."/>
        </authorList>
    </citation>
    <scope>NUCLEOTIDE SEQUENCE</scope>
    <source>
        <strain evidence="10">Stay&amp;Tobe</strain>
    </source>
</reference>
<comment type="similarity">
    <text evidence="2">Belongs to the bZIP family. ATF subfamily.</text>
</comment>
<evidence type="ECO:0000256" key="2">
    <source>
        <dbReference type="ARBA" id="ARBA00009050"/>
    </source>
</evidence>
<evidence type="ECO:0000313" key="10">
    <source>
        <dbReference type="EMBL" id="KAJ9600901.1"/>
    </source>
</evidence>
<evidence type="ECO:0000256" key="5">
    <source>
        <dbReference type="ARBA" id="ARBA00023163"/>
    </source>
</evidence>
<dbReference type="GO" id="GO:0030968">
    <property type="term" value="P:endoplasmic reticulum unfolded protein response"/>
    <property type="evidence" value="ECO:0007669"/>
    <property type="project" value="TreeGrafter"/>
</dbReference>
<keyword evidence="11" id="KW-1185">Reference proteome</keyword>
<dbReference type="Gene3D" id="1.20.5.170">
    <property type="match status" value="1"/>
</dbReference>
<dbReference type="GO" id="GO:0005634">
    <property type="term" value="C:nucleus"/>
    <property type="evidence" value="ECO:0007669"/>
    <property type="project" value="TreeGrafter"/>
</dbReference>
<dbReference type="PANTHER" id="PTHR46164:SF3">
    <property type="entry name" value="ATF6, ISOFORM C"/>
    <property type="match status" value="1"/>
</dbReference>
<keyword evidence="7" id="KW-0175">Coiled coil</keyword>
<organism evidence="10 11">
    <name type="scientific">Diploptera punctata</name>
    <name type="common">Pacific beetle cockroach</name>
    <dbReference type="NCBI Taxonomy" id="6984"/>
    <lineage>
        <taxon>Eukaryota</taxon>
        <taxon>Metazoa</taxon>
        <taxon>Ecdysozoa</taxon>
        <taxon>Arthropoda</taxon>
        <taxon>Hexapoda</taxon>
        <taxon>Insecta</taxon>
        <taxon>Pterygota</taxon>
        <taxon>Neoptera</taxon>
        <taxon>Polyneoptera</taxon>
        <taxon>Dictyoptera</taxon>
        <taxon>Blattodea</taxon>
        <taxon>Blaberoidea</taxon>
        <taxon>Blaberidae</taxon>
        <taxon>Diplopterinae</taxon>
        <taxon>Diploptera</taxon>
    </lineage>
</organism>
<feature type="compositionally biased region" description="Basic residues" evidence="8">
    <location>
        <begin position="415"/>
        <end position="425"/>
    </location>
</feature>
<dbReference type="InterPro" id="IPR051882">
    <property type="entry name" value="ATF_bZIP_TF"/>
</dbReference>
<feature type="non-terminal residue" evidence="10">
    <location>
        <position position="627"/>
    </location>
</feature>
<accession>A0AAD8ALM5</accession>
<dbReference type="SUPFAM" id="SSF57959">
    <property type="entry name" value="Leucine zipper domain"/>
    <property type="match status" value="1"/>
</dbReference>
<dbReference type="PANTHER" id="PTHR46164">
    <property type="entry name" value="ATF6, ISOFORM C"/>
    <property type="match status" value="1"/>
</dbReference>
<dbReference type="Proteomes" id="UP001233999">
    <property type="component" value="Unassembled WGS sequence"/>
</dbReference>
<dbReference type="GO" id="GO:0000978">
    <property type="term" value="F:RNA polymerase II cis-regulatory region sequence-specific DNA binding"/>
    <property type="evidence" value="ECO:0007669"/>
    <property type="project" value="TreeGrafter"/>
</dbReference>
<dbReference type="GO" id="GO:0016020">
    <property type="term" value="C:membrane"/>
    <property type="evidence" value="ECO:0007669"/>
    <property type="project" value="UniProtKB-SubCell"/>
</dbReference>
<evidence type="ECO:0000256" key="1">
    <source>
        <dbReference type="ARBA" id="ARBA00004167"/>
    </source>
</evidence>
<evidence type="ECO:0000256" key="7">
    <source>
        <dbReference type="SAM" id="Coils"/>
    </source>
</evidence>
<evidence type="ECO:0000313" key="11">
    <source>
        <dbReference type="Proteomes" id="UP001233999"/>
    </source>
</evidence>
<comment type="subcellular location">
    <subcellularLocation>
        <location evidence="1">Membrane</location>
        <topology evidence="1">Single-pass membrane protein</topology>
    </subcellularLocation>
</comment>
<feature type="domain" description="BZIP" evidence="9">
    <location>
        <begin position="230"/>
        <end position="275"/>
    </location>
</feature>
<evidence type="ECO:0000259" key="9">
    <source>
        <dbReference type="PROSITE" id="PS50217"/>
    </source>
</evidence>
<evidence type="ECO:0000256" key="6">
    <source>
        <dbReference type="ARBA" id="ARBA00023242"/>
    </source>
</evidence>
<dbReference type="PROSITE" id="PS50217">
    <property type="entry name" value="BZIP"/>
    <property type="match status" value="1"/>
</dbReference>
<feature type="region of interest" description="Disordered" evidence="8">
    <location>
        <begin position="1"/>
        <end position="75"/>
    </location>
</feature>
<name>A0AAD8ALM5_DIPPU</name>
<gene>
    <name evidence="10" type="ORF">L9F63_000944</name>
</gene>
<keyword evidence="4" id="KW-0238">DNA-binding</keyword>
<sequence length="627" mass="69787">CQIKEEIKIEPGSPLTLLPPSPSPSSTSSSDTWLGGEPYSEVKFVLETPPISPPQSSDGSAPGSPDPGANSSNQDSVVMVSPIKLVPVTKNGIKTGSTKIVLTQQSANTGRSVKIQPKPEPGINSTLPVITVPKVNKGDSRTIVISPEGYAALTRQMKSQSNKTAPTVRIQTITPKQMTVLSHHKMASSNNKVPILKKPTTTVTSIAPPAPAVKCVPQSTSARQDLEIKAIKKQQRMIKNRESACLSRKKKKEYLTSLENQISILQEENAKLKTKTTAVMAILLVVSFNLTPRLGLLHLGSGPFGSYQGPLTSQQLPSTRHGRTLLWADVNNKNLPSIEYPFNDMDSISNTSSLHPTCPMFINQTESIRLDSELRRWIGVDLESENLTKQPEPEVKSLSELLLPPPTAKPPTNKLKPKKKQHLSRRQPSITSEVEVYGLRPHQYNYAAFFEAIHRRDDTFYCPALAHNKTVRPKMSLVLPALPFNESMTAPPNHITMMQIDCEVTNTQLLHVKKGDIPEHMRQPNQYSNATSTNKSSSKDRSHTYRPYFVKTHHKKFEFPSETKLDVDFGSNDPYNVTSQTRTNMFYTKYARDYLKQKHDPSFSATINSEDRQVNLHVRSYDDLKLS</sequence>
<feature type="coiled-coil region" evidence="7">
    <location>
        <begin position="248"/>
        <end position="275"/>
    </location>
</feature>
<dbReference type="Pfam" id="PF00170">
    <property type="entry name" value="bZIP_1"/>
    <property type="match status" value="1"/>
</dbReference>
<evidence type="ECO:0000256" key="3">
    <source>
        <dbReference type="ARBA" id="ARBA00023015"/>
    </source>
</evidence>
<evidence type="ECO:0000256" key="4">
    <source>
        <dbReference type="ARBA" id="ARBA00023125"/>
    </source>
</evidence>
<dbReference type="EMBL" id="JASPKZ010000042">
    <property type="protein sequence ID" value="KAJ9600901.1"/>
    <property type="molecule type" value="Genomic_DNA"/>
</dbReference>
<dbReference type="InterPro" id="IPR004827">
    <property type="entry name" value="bZIP"/>
</dbReference>
<proteinExistence type="inferred from homology"/>
<dbReference type="InterPro" id="IPR046347">
    <property type="entry name" value="bZIP_sf"/>
</dbReference>
<dbReference type="CDD" id="cd14700">
    <property type="entry name" value="bZIP_ATF6"/>
    <property type="match status" value="1"/>
</dbReference>
<keyword evidence="6" id="KW-0539">Nucleus</keyword>
<dbReference type="AlphaFoldDB" id="A0AAD8ALM5"/>
<dbReference type="SMART" id="SM00338">
    <property type="entry name" value="BRLZ"/>
    <property type="match status" value="1"/>
</dbReference>
<dbReference type="GO" id="GO:0000981">
    <property type="term" value="F:DNA-binding transcription factor activity, RNA polymerase II-specific"/>
    <property type="evidence" value="ECO:0007669"/>
    <property type="project" value="TreeGrafter"/>
</dbReference>
<protein>
    <recommendedName>
        <fullName evidence="9">BZIP domain-containing protein</fullName>
    </recommendedName>
</protein>
<reference evidence="10" key="2">
    <citation type="submission" date="2023-05" db="EMBL/GenBank/DDBJ databases">
        <authorList>
            <person name="Fouks B."/>
        </authorList>
    </citation>
    <scope>NUCLEOTIDE SEQUENCE</scope>
    <source>
        <strain evidence="10">Stay&amp;Tobe</strain>
        <tissue evidence="10">Testes</tissue>
    </source>
</reference>
<evidence type="ECO:0000256" key="8">
    <source>
        <dbReference type="SAM" id="MobiDB-lite"/>
    </source>
</evidence>
<keyword evidence="5" id="KW-0804">Transcription</keyword>
<feature type="region of interest" description="Disordered" evidence="8">
    <location>
        <begin position="388"/>
        <end position="429"/>
    </location>
</feature>
<comment type="caution">
    <text evidence="10">The sequence shown here is derived from an EMBL/GenBank/DDBJ whole genome shotgun (WGS) entry which is preliminary data.</text>
</comment>
<keyword evidence="3" id="KW-0805">Transcription regulation</keyword>